<gene>
    <name evidence="20" type="ORF">E2636_12195</name>
</gene>
<dbReference type="InterPro" id="IPR011712">
    <property type="entry name" value="Sig_transdc_His_kin_sub3_dim/P"/>
</dbReference>
<evidence type="ECO:0000256" key="14">
    <source>
        <dbReference type="ARBA" id="ARBA00023012"/>
    </source>
</evidence>
<dbReference type="Gene3D" id="3.30.565.10">
    <property type="entry name" value="Histidine kinase-like ATPase, C-terminal domain"/>
    <property type="match status" value="1"/>
</dbReference>
<dbReference type="GO" id="GO:0005524">
    <property type="term" value="F:ATP binding"/>
    <property type="evidence" value="ECO:0007669"/>
    <property type="project" value="UniProtKB-KW"/>
</dbReference>
<feature type="transmembrane region" description="Helical" evidence="18">
    <location>
        <begin position="21"/>
        <end position="39"/>
    </location>
</feature>
<dbReference type="InterPro" id="IPR005467">
    <property type="entry name" value="His_kinase_dom"/>
</dbReference>
<evidence type="ECO:0000256" key="3">
    <source>
        <dbReference type="ARBA" id="ARBA00004496"/>
    </source>
</evidence>
<dbReference type="InterPro" id="IPR036890">
    <property type="entry name" value="HATPase_C_sf"/>
</dbReference>
<organism evidence="20 21">
    <name type="scientific">Paenisporosarcina antarctica</name>
    <dbReference type="NCBI Taxonomy" id="417367"/>
    <lineage>
        <taxon>Bacteria</taxon>
        <taxon>Bacillati</taxon>
        <taxon>Bacillota</taxon>
        <taxon>Bacilli</taxon>
        <taxon>Bacillales</taxon>
        <taxon>Caryophanaceae</taxon>
        <taxon>Paenisporosarcina</taxon>
    </lineage>
</organism>
<evidence type="ECO:0000256" key="13">
    <source>
        <dbReference type="ARBA" id="ARBA00023004"/>
    </source>
</evidence>
<evidence type="ECO:0000313" key="20">
    <source>
        <dbReference type="EMBL" id="QBP41863.1"/>
    </source>
</evidence>
<dbReference type="GO" id="GO:0046872">
    <property type="term" value="F:metal ion binding"/>
    <property type="evidence" value="ECO:0007669"/>
    <property type="project" value="UniProtKB-KW"/>
</dbReference>
<keyword evidence="13" id="KW-0408">Iron</keyword>
<evidence type="ECO:0000256" key="9">
    <source>
        <dbReference type="ARBA" id="ARBA00022723"/>
    </source>
</evidence>
<keyword evidence="8" id="KW-0808">Transferase</keyword>
<feature type="transmembrane region" description="Helical" evidence="18">
    <location>
        <begin position="75"/>
        <end position="97"/>
    </location>
</feature>
<feature type="transmembrane region" description="Helical" evidence="18">
    <location>
        <begin position="109"/>
        <end position="134"/>
    </location>
</feature>
<comment type="function">
    <text evidence="16">Member of the two-component regulatory system NreB/NreC involved in the control of dissimilatory nitrate/nitrite reduction in response to oxygen. NreB functions as a direct oxygen sensor histidine kinase which is autophosphorylated, in the absence of oxygen, probably at the conserved histidine residue, and transfers its phosphate group probably to a conserved aspartate residue of NreC. NreB/NreC activates the expression of the nitrate (narGHJI) and nitrite (nir) reductase operons, as well as the putative nitrate transporter gene narT.</text>
</comment>
<keyword evidence="9" id="KW-0479">Metal-binding</keyword>
<proteinExistence type="predicted"/>
<evidence type="ECO:0000259" key="19">
    <source>
        <dbReference type="PROSITE" id="PS50109"/>
    </source>
</evidence>
<dbReference type="PRINTS" id="PR00344">
    <property type="entry name" value="BCTRLSENSOR"/>
</dbReference>
<dbReference type="PANTHER" id="PTHR24421">
    <property type="entry name" value="NITRATE/NITRITE SENSOR PROTEIN NARX-RELATED"/>
    <property type="match status" value="1"/>
</dbReference>
<name>A0A4P6ZZT9_9BACL</name>
<evidence type="ECO:0000256" key="5">
    <source>
        <dbReference type="ARBA" id="ARBA00017322"/>
    </source>
</evidence>
<dbReference type="AlphaFoldDB" id="A0A4P6ZZT9"/>
<reference evidence="20 21" key="1">
    <citation type="submission" date="2019-03" db="EMBL/GenBank/DDBJ databases">
        <title>Complete genome sequence of Paenisporosarcina antarctica CGMCC 1.6503T.</title>
        <authorList>
            <person name="Rong J.-C."/>
            <person name="Chi N.-Y."/>
            <person name="Zhang Q.-F."/>
        </authorList>
    </citation>
    <scope>NUCLEOTIDE SEQUENCE [LARGE SCALE GENOMIC DNA]</scope>
    <source>
        <strain evidence="20 21">CGMCC 1.6503</strain>
    </source>
</reference>
<feature type="transmembrane region" description="Helical" evidence="18">
    <location>
        <begin position="154"/>
        <end position="172"/>
    </location>
</feature>
<dbReference type="Pfam" id="PF02518">
    <property type="entry name" value="HATPase_c"/>
    <property type="match status" value="1"/>
</dbReference>
<keyword evidence="18" id="KW-0812">Transmembrane</keyword>
<dbReference type="SUPFAM" id="SSF55874">
    <property type="entry name" value="ATPase domain of HSP90 chaperone/DNA topoisomerase II/histidine kinase"/>
    <property type="match status" value="1"/>
</dbReference>
<accession>A0A4P6ZZT9</accession>
<comment type="catalytic activity">
    <reaction evidence="1">
        <text>ATP + protein L-histidine = ADP + protein N-phospho-L-histidine.</text>
        <dbReference type="EC" id="2.7.13.3"/>
    </reaction>
</comment>
<dbReference type="PROSITE" id="PS50109">
    <property type="entry name" value="HIS_KIN"/>
    <property type="match status" value="1"/>
</dbReference>
<dbReference type="Proteomes" id="UP000294292">
    <property type="component" value="Chromosome"/>
</dbReference>
<dbReference type="InterPro" id="IPR004358">
    <property type="entry name" value="Sig_transdc_His_kin-like_C"/>
</dbReference>
<keyword evidence="12" id="KW-0067">ATP-binding</keyword>
<evidence type="ECO:0000256" key="16">
    <source>
        <dbReference type="ARBA" id="ARBA00024827"/>
    </source>
</evidence>
<dbReference type="KEGG" id="panc:E2636_12195"/>
<dbReference type="Pfam" id="PF07730">
    <property type="entry name" value="HisKA_3"/>
    <property type="match status" value="1"/>
</dbReference>
<feature type="transmembrane region" description="Helical" evidence="18">
    <location>
        <begin position="45"/>
        <end position="63"/>
    </location>
</feature>
<keyword evidence="21" id="KW-1185">Reference proteome</keyword>
<evidence type="ECO:0000256" key="15">
    <source>
        <dbReference type="ARBA" id="ARBA00023014"/>
    </source>
</evidence>
<dbReference type="SMART" id="SM00387">
    <property type="entry name" value="HATPase_c"/>
    <property type="match status" value="1"/>
</dbReference>
<evidence type="ECO:0000256" key="10">
    <source>
        <dbReference type="ARBA" id="ARBA00022741"/>
    </source>
</evidence>
<dbReference type="EC" id="2.7.13.3" evidence="4"/>
<keyword evidence="10" id="KW-0547">Nucleotide-binding</keyword>
<evidence type="ECO:0000256" key="11">
    <source>
        <dbReference type="ARBA" id="ARBA00022777"/>
    </source>
</evidence>
<dbReference type="GO" id="GO:0046983">
    <property type="term" value="F:protein dimerization activity"/>
    <property type="evidence" value="ECO:0007669"/>
    <property type="project" value="InterPro"/>
</dbReference>
<dbReference type="Gene3D" id="1.20.5.1930">
    <property type="match status" value="1"/>
</dbReference>
<dbReference type="RefSeq" id="WP_134210434.1">
    <property type="nucleotide sequence ID" value="NZ_CP038015.1"/>
</dbReference>
<evidence type="ECO:0000256" key="12">
    <source>
        <dbReference type="ARBA" id="ARBA00022840"/>
    </source>
</evidence>
<evidence type="ECO:0000256" key="8">
    <source>
        <dbReference type="ARBA" id="ARBA00022679"/>
    </source>
</evidence>
<dbReference type="InterPro" id="IPR050482">
    <property type="entry name" value="Sensor_HK_TwoCompSys"/>
</dbReference>
<dbReference type="InterPro" id="IPR003594">
    <property type="entry name" value="HATPase_dom"/>
</dbReference>
<keyword evidence="18" id="KW-0472">Membrane</keyword>
<dbReference type="GO" id="GO:0000155">
    <property type="term" value="F:phosphorelay sensor kinase activity"/>
    <property type="evidence" value="ECO:0007669"/>
    <property type="project" value="InterPro"/>
</dbReference>
<sequence length="570" mass="65760">MQTVNQFYRFLSRNPSDKMRLVFLYRYISLLITSFFYLLDPQSPVIFKIGVVVSLGIAAWILTDLQRRYIENNKILKVIVLTETIGLTLLLIPTGGISSPFIWYALNPVLVAASFLTSLFCWGTLFFYLSSATLITYQLFRIDNIVMILEEKSYFYLACLLATILARLFSGLTKELDLKASILKIQKMELLQVNCQLTESNYKYQETLEHIMSLYHLMDNFSSKKTPEKVTNEITKYLVKYTTVDEAFFWLTDLNHQNSHISNITTNKYLETDLRIEWHNIRKNKEPFISTINNELYWMTIIRTPIYIGVLGVKVSNSSEVENTFLLGRTFEFLAELSEIMLEKIHIDQMMEQMIVIEEQNRIANEIHDSVSQRLFGIVYSLHSLQVKNQNSTREELNQEYLFLSQSANTTMKELRAAIYSLSSVKKGEQPFIIRVKRYLNDYSKLNDINIDYHITGDESLITNKIKKELYRIICEACGNAVRHGKCNVIKLSLSILIEKTILTIHDDGIGINSKYDEDDKEKGMGLINMRSIISSLSGTISIEGIHGLGTRIQIEIPIIKNLKEHEVVG</sequence>
<keyword evidence="18" id="KW-1133">Transmembrane helix</keyword>
<dbReference type="CDD" id="cd16917">
    <property type="entry name" value="HATPase_UhpB-NarQ-NarX-like"/>
    <property type="match status" value="1"/>
</dbReference>
<evidence type="ECO:0000256" key="17">
    <source>
        <dbReference type="ARBA" id="ARBA00030800"/>
    </source>
</evidence>
<keyword evidence="15" id="KW-0411">Iron-sulfur</keyword>
<protein>
    <recommendedName>
        <fullName evidence="5">Oxygen sensor histidine kinase NreB</fullName>
        <ecNumber evidence="4">2.7.13.3</ecNumber>
    </recommendedName>
    <alternativeName>
        <fullName evidence="17">Nitrogen regulation protein B</fullName>
    </alternativeName>
</protein>
<evidence type="ECO:0000313" key="21">
    <source>
        <dbReference type="Proteomes" id="UP000294292"/>
    </source>
</evidence>
<dbReference type="GO" id="GO:0016020">
    <property type="term" value="C:membrane"/>
    <property type="evidence" value="ECO:0007669"/>
    <property type="project" value="InterPro"/>
</dbReference>
<evidence type="ECO:0000256" key="1">
    <source>
        <dbReference type="ARBA" id="ARBA00000085"/>
    </source>
</evidence>
<comment type="subcellular location">
    <subcellularLocation>
        <location evidence="3">Cytoplasm</location>
    </subcellularLocation>
</comment>
<evidence type="ECO:0000256" key="7">
    <source>
        <dbReference type="ARBA" id="ARBA00022490"/>
    </source>
</evidence>
<keyword evidence="7" id="KW-0963">Cytoplasm</keyword>
<dbReference type="GO" id="GO:0051539">
    <property type="term" value="F:4 iron, 4 sulfur cluster binding"/>
    <property type="evidence" value="ECO:0007669"/>
    <property type="project" value="UniProtKB-KW"/>
</dbReference>
<dbReference type="EMBL" id="CP038015">
    <property type="protein sequence ID" value="QBP41863.1"/>
    <property type="molecule type" value="Genomic_DNA"/>
</dbReference>
<keyword evidence="14" id="KW-0902">Two-component regulatory system</keyword>
<evidence type="ECO:0000256" key="18">
    <source>
        <dbReference type="SAM" id="Phobius"/>
    </source>
</evidence>
<comment type="cofactor">
    <cofactor evidence="2">
        <name>[4Fe-4S] cluster</name>
        <dbReference type="ChEBI" id="CHEBI:49883"/>
    </cofactor>
</comment>
<evidence type="ECO:0000256" key="4">
    <source>
        <dbReference type="ARBA" id="ARBA00012438"/>
    </source>
</evidence>
<feature type="domain" description="Histidine kinase" evidence="19">
    <location>
        <begin position="366"/>
        <end position="561"/>
    </location>
</feature>
<evidence type="ECO:0000256" key="6">
    <source>
        <dbReference type="ARBA" id="ARBA00022485"/>
    </source>
</evidence>
<dbReference type="OrthoDB" id="9781904at2"/>
<keyword evidence="6" id="KW-0004">4Fe-4S</keyword>
<dbReference type="GO" id="GO:0005737">
    <property type="term" value="C:cytoplasm"/>
    <property type="evidence" value="ECO:0007669"/>
    <property type="project" value="UniProtKB-SubCell"/>
</dbReference>
<keyword evidence="11" id="KW-0418">Kinase</keyword>
<evidence type="ECO:0000256" key="2">
    <source>
        <dbReference type="ARBA" id="ARBA00001966"/>
    </source>
</evidence>